<comment type="caution">
    <text evidence="1">The sequence shown here is derived from an EMBL/GenBank/DDBJ whole genome shotgun (WGS) entry which is preliminary data.</text>
</comment>
<name>A0A402Q013_SALER</name>
<evidence type="ECO:0000313" key="1">
    <source>
        <dbReference type="EMBL" id="MIK90779.1"/>
    </source>
</evidence>
<proteinExistence type="predicted"/>
<dbReference type="AlphaFoldDB" id="A0A402Q013"/>
<reference evidence="1" key="1">
    <citation type="submission" date="2018-08" db="EMBL/GenBank/DDBJ databases">
        <authorList>
            <consortium name="GenomeTrakr network: Whole genome sequencing for foodborne pathogen traceback"/>
        </authorList>
    </citation>
    <scope>NUCLEOTIDE SEQUENCE [LARGE SCALE GENOMIC DNA]</scope>
    <source>
        <strain evidence="1">FLUFL-1338</strain>
    </source>
</reference>
<sequence length="116" mass="12936">MKSGPLNPFSFDCSLTLSYVEATRGPLGEVLPGEEVIVARIMSRMDSVSTRKVRTMDQQQVVETCLFTTWPRKDVQPGWRVATADGVYTVRNVDRSRGDRIVITGEADVYHDRAGS</sequence>
<accession>A0A402Q013</accession>
<gene>
    <name evidence="1" type="ORF">KO51_04040</name>
</gene>
<organism evidence="1">
    <name type="scientific">Salmonella enterica</name>
    <name type="common">Salmonella choleraesuis</name>
    <dbReference type="NCBI Taxonomy" id="28901"/>
    <lineage>
        <taxon>Bacteria</taxon>
        <taxon>Pseudomonadati</taxon>
        <taxon>Pseudomonadota</taxon>
        <taxon>Gammaproteobacteria</taxon>
        <taxon>Enterobacterales</taxon>
        <taxon>Enterobacteriaceae</taxon>
        <taxon>Salmonella</taxon>
    </lineage>
</organism>
<dbReference type="Proteomes" id="UP000885283">
    <property type="component" value="Unassembled WGS sequence"/>
</dbReference>
<dbReference type="EMBL" id="RSMR01000002">
    <property type="protein sequence ID" value="MIK90779.1"/>
    <property type="molecule type" value="Genomic_DNA"/>
</dbReference>
<protein>
    <submittedName>
        <fullName evidence="1">Head-tail adaptor protein</fullName>
    </submittedName>
</protein>